<dbReference type="Proteomes" id="UP000827872">
    <property type="component" value="Linkage Group LG02"/>
</dbReference>
<comment type="caution">
    <text evidence="1">The sequence shown here is derived from an EMBL/GenBank/DDBJ whole genome shotgun (WGS) entry which is preliminary data.</text>
</comment>
<keyword evidence="2" id="KW-1185">Reference proteome</keyword>
<gene>
    <name evidence="1" type="ORF">K3G42_026751</name>
</gene>
<accession>A0ACB8G448</accession>
<organism evidence="1 2">
    <name type="scientific">Sphaerodactylus townsendi</name>
    <dbReference type="NCBI Taxonomy" id="933632"/>
    <lineage>
        <taxon>Eukaryota</taxon>
        <taxon>Metazoa</taxon>
        <taxon>Chordata</taxon>
        <taxon>Craniata</taxon>
        <taxon>Vertebrata</taxon>
        <taxon>Euteleostomi</taxon>
        <taxon>Lepidosauria</taxon>
        <taxon>Squamata</taxon>
        <taxon>Bifurcata</taxon>
        <taxon>Gekkota</taxon>
        <taxon>Sphaerodactylidae</taxon>
        <taxon>Sphaerodactylus</taxon>
    </lineage>
</organism>
<evidence type="ECO:0000313" key="2">
    <source>
        <dbReference type="Proteomes" id="UP000827872"/>
    </source>
</evidence>
<proteinExistence type="predicted"/>
<evidence type="ECO:0000313" key="1">
    <source>
        <dbReference type="EMBL" id="KAH8014190.1"/>
    </source>
</evidence>
<name>A0ACB8G448_9SAUR</name>
<dbReference type="EMBL" id="CM037615">
    <property type="protein sequence ID" value="KAH8014190.1"/>
    <property type="molecule type" value="Genomic_DNA"/>
</dbReference>
<sequence length="114" mass="13147">MRVKLLKEEPVSIVIQPWLKAETSTLEILTEVTQGDMKLCIQQEFEKVRRLVCEEEEKALHLVDLQEALATAHTTEVLAEIDVRMDKLMTEMAELTRQLNTFNELALLKPEVNN</sequence>
<reference evidence="1" key="1">
    <citation type="submission" date="2021-08" db="EMBL/GenBank/DDBJ databases">
        <title>The first chromosome-level gecko genome reveals the dynamic sex chromosomes of Neotropical dwarf geckos (Sphaerodactylidae: Sphaerodactylus).</title>
        <authorList>
            <person name="Pinto B.J."/>
            <person name="Keating S.E."/>
            <person name="Gamble T."/>
        </authorList>
    </citation>
    <scope>NUCLEOTIDE SEQUENCE</scope>
    <source>
        <strain evidence="1">TG3544</strain>
    </source>
</reference>
<protein>
    <submittedName>
        <fullName evidence="1">Uncharacterized protein</fullName>
    </submittedName>
</protein>